<feature type="domain" description="CusB-like beta-barrel" evidence="4">
    <location>
        <begin position="219"/>
        <end position="291"/>
    </location>
</feature>
<dbReference type="PANTHER" id="PTHR30469:SF11">
    <property type="entry name" value="BLL4320 PROTEIN"/>
    <property type="match status" value="1"/>
</dbReference>
<evidence type="ECO:0000259" key="3">
    <source>
        <dbReference type="Pfam" id="PF25917"/>
    </source>
</evidence>
<comment type="similarity">
    <text evidence="1">Belongs to the membrane fusion protein (MFP) (TC 8.A.1) family.</text>
</comment>
<dbReference type="InterPro" id="IPR006143">
    <property type="entry name" value="RND_pump_MFP"/>
</dbReference>
<dbReference type="InterPro" id="IPR058625">
    <property type="entry name" value="MdtA-like_BSH"/>
</dbReference>
<evidence type="ECO:0000313" key="6">
    <source>
        <dbReference type="Proteomes" id="UP000254465"/>
    </source>
</evidence>
<dbReference type="InterPro" id="IPR058624">
    <property type="entry name" value="MdtA-like_HH"/>
</dbReference>
<organism evidence="5 6">
    <name type="scientific">Avibacterium paragallinarum</name>
    <name type="common">Haemophilus gallinarum</name>
    <dbReference type="NCBI Taxonomy" id="728"/>
    <lineage>
        <taxon>Bacteria</taxon>
        <taxon>Pseudomonadati</taxon>
        <taxon>Pseudomonadota</taxon>
        <taxon>Gammaproteobacteria</taxon>
        <taxon>Pasteurellales</taxon>
        <taxon>Pasteurellaceae</taxon>
        <taxon>Avibacterium</taxon>
    </lineage>
</organism>
<evidence type="ECO:0000313" key="5">
    <source>
        <dbReference type="EMBL" id="STO70930.1"/>
    </source>
</evidence>
<name>A0A0F5ER36_AVIPA</name>
<dbReference type="GO" id="GO:1990281">
    <property type="term" value="C:efflux pump complex"/>
    <property type="evidence" value="ECO:0007669"/>
    <property type="project" value="TreeGrafter"/>
</dbReference>
<evidence type="ECO:0000259" key="2">
    <source>
        <dbReference type="Pfam" id="PF25876"/>
    </source>
</evidence>
<proteinExistence type="inferred from homology"/>
<dbReference type="Gene3D" id="1.10.287.470">
    <property type="entry name" value="Helix hairpin bin"/>
    <property type="match status" value="1"/>
</dbReference>
<protein>
    <submittedName>
        <fullName evidence="5">Membrane-fusion protein</fullName>
    </submittedName>
</protein>
<reference evidence="5 6" key="1">
    <citation type="submission" date="2018-06" db="EMBL/GenBank/DDBJ databases">
        <authorList>
            <consortium name="Pathogen Informatics"/>
            <person name="Doyle S."/>
        </authorList>
    </citation>
    <scope>NUCLEOTIDE SEQUENCE [LARGE SCALE GENOMIC DNA]</scope>
    <source>
        <strain evidence="5 6">NCTC11296</strain>
    </source>
</reference>
<dbReference type="Pfam" id="PF25876">
    <property type="entry name" value="HH_MFP_RND"/>
    <property type="match status" value="1"/>
</dbReference>
<feature type="domain" description="Multidrug resistance protein MdtA-like alpha-helical hairpin" evidence="2">
    <location>
        <begin position="121"/>
        <end position="181"/>
    </location>
</feature>
<dbReference type="EMBL" id="UGHK01000001">
    <property type="protein sequence ID" value="STO70930.1"/>
    <property type="molecule type" value="Genomic_DNA"/>
</dbReference>
<dbReference type="FunFam" id="2.40.30.170:FF:000010">
    <property type="entry name" value="Efflux RND transporter periplasmic adaptor subunit"/>
    <property type="match status" value="1"/>
</dbReference>
<dbReference type="Proteomes" id="UP000254465">
    <property type="component" value="Unassembled WGS sequence"/>
</dbReference>
<feature type="domain" description="Multidrug resistance protein MdtA-like barrel-sandwich hybrid" evidence="3">
    <location>
        <begin position="88"/>
        <end position="206"/>
    </location>
</feature>
<evidence type="ECO:0000256" key="1">
    <source>
        <dbReference type="ARBA" id="ARBA00009477"/>
    </source>
</evidence>
<gene>
    <name evidence="5" type="primary">mexA</name>
    <name evidence="5" type="ORF">NCTC11296_00850</name>
</gene>
<dbReference type="Gene3D" id="2.40.50.100">
    <property type="match status" value="1"/>
</dbReference>
<sequence length="408" mass="44358">MSQNTQSIQPIVKKRSHVFWIKLSLIVFALIFVGMIAANLFKGHMIGKYLANMPENASPVTVMKVEASEWTPVIETTGLVRPNQGAMLSSQIAGTVSKVLVQSGQTVKKGDVLVELDSLVEQANLKASQAQLASTKQTYQRYLSLYKTKSVSQQELDNAKASYDALVANIEALKATIQRRQIVAPFDGVAGIVKVNAGQYVTNGTEIVRVEDRSQMKVDFSIAQNSLEQLHLGQKVTATADARLGETFAAKITAIEPAINSSTGLVDVQATFEPEDGQKLLSGMFTRLRIALPTETQQVVVPQVAVSYNMYGEIAYVLTALSDQDKEKLTSNPAFAYKDQLDKLYRAKQITVFTKDRQGIYAQLKGDDVKVGDLIITGGQQRIGNGSLVLATEKAGVGTTEPAKKTNL</sequence>
<dbReference type="InterPro" id="IPR058792">
    <property type="entry name" value="Beta-barrel_RND_2"/>
</dbReference>
<dbReference type="Gene3D" id="2.40.30.170">
    <property type="match status" value="1"/>
</dbReference>
<dbReference type="NCBIfam" id="TIGR01730">
    <property type="entry name" value="RND_mfp"/>
    <property type="match status" value="1"/>
</dbReference>
<dbReference type="Pfam" id="PF25954">
    <property type="entry name" value="Beta-barrel_RND_2"/>
    <property type="match status" value="1"/>
</dbReference>
<dbReference type="GeneID" id="66256686"/>
<dbReference type="AlphaFoldDB" id="A0A0F5ER36"/>
<dbReference type="PANTHER" id="PTHR30469">
    <property type="entry name" value="MULTIDRUG RESISTANCE PROTEIN MDTA"/>
    <property type="match status" value="1"/>
</dbReference>
<dbReference type="SUPFAM" id="SSF111369">
    <property type="entry name" value="HlyD-like secretion proteins"/>
    <property type="match status" value="1"/>
</dbReference>
<dbReference type="Pfam" id="PF25917">
    <property type="entry name" value="BSH_RND"/>
    <property type="match status" value="1"/>
</dbReference>
<dbReference type="PRINTS" id="PR01490">
    <property type="entry name" value="RTXTOXIND"/>
</dbReference>
<accession>A0A0F5ER36</accession>
<dbReference type="KEGG" id="apag:EIA51_09675"/>
<dbReference type="GO" id="GO:0015562">
    <property type="term" value="F:efflux transmembrane transporter activity"/>
    <property type="evidence" value="ECO:0007669"/>
    <property type="project" value="TreeGrafter"/>
</dbReference>
<dbReference type="RefSeq" id="WP_017805359.1">
    <property type="nucleotide sequence ID" value="NZ_CP034110.1"/>
</dbReference>
<evidence type="ECO:0000259" key="4">
    <source>
        <dbReference type="Pfam" id="PF25954"/>
    </source>
</evidence>
<dbReference type="Gene3D" id="2.40.420.20">
    <property type="match status" value="1"/>
</dbReference>